<accession>A0ABV8CHL5</accession>
<dbReference type="Proteomes" id="UP001595758">
    <property type="component" value="Unassembled WGS sequence"/>
</dbReference>
<feature type="compositionally biased region" description="Low complexity" evidence="1">
    <location>
        <begin position="191"/>
        <end position="202"/>
    </location>
</feature>
<reference evidence="3" key="1">
    <citation type="journal article" date="2019" name="Int. J. Syst. Evol. Microbiol.">
        <title>The Global Catalogue of Microorganisms (GCM) 10K type strain sequencing project: providing services to taxonomists for standard genome sequencing and annotation.</title>
        <authorList>
            <consortium name="The Broad Institute Genomics Platform"/>
            <consortium name="The Broad Institute Genome Sequencing Center for Infectious Disease"/>
            <person name="Wu L."/>
            <person name="Ma J."/>
        </authorList>
    </citation>
    <scope>NUCLEOTIDE SEQUENCE [LARGE SCALE GENOMIC DNA]</scope>
    <source>
        <strain evidence="3">CCUG 59858</strain>
    </source>
</reference>
<feature type="region of interest" description="Disordered" evidence="1">
    <location>
        <begin position="105"/>
        <end position="221"/>
    </location>
</feature>
<keyword evidence="3" id="KW-1185">Reference proteome</keyword>
<feature type="compositionally biased region" description="Basic and acidic residues" evidence="1">
    <location>
        <begin position="54"/>
        <end position="81"/>
    </location>
</feature>
<evidence type="ECO:0000313" key="3">
    <source>
        <dbReference type="Proteomes" id="UP001595758"/>
    </source>
</evidence>
<feature type="compositionally biased region" description="Basic and acidic residues" evidence="1">
    <location>
        <begin position="108"/>
        <end position="117"/>
    </location>
</feature>
<gene>
    <name evidence="2" type="ORF">ACFORL_11855</name>
</gene>
<proteinExistence type="predicted"/>
<dbReference type="RefSeq" id="WP_382344295.1">
    <property type="nucleotide sequence ID" value="NZ_JBHSAB010000029.1"/>
</dbReference>
<feature type="compositionally biased region" description="Polar residues" evidence="1">
    <location>
        <begin position="212"/>
        <end position="221"/>
    </location>
</feature>
<evidence type="ECO:0000256" key="1">
    <source>
        <dbReference type="SAM" id="MobiDB-lite"/>
    </source>
</evidence>
<evidence type="ECO:0008006" key="4">
    <source>
        <dbReference type="Google" id="ProtNLM"/>
    </source>
</evidence>
<comment type="caution">
    <text evidence="2">The sequence shown here is derived from an EMBL/GenBank/DDBJ whole genome shotgun (WGS) entry which is preliminary data.</text>
</comment>
<feature type="compositionally biased region" description="Low complexity" evidence="1">
    <location>
        <begin position="7"/>
        <end position="53"/>
    </location>
</feature>
<feature type="region of interest" description="Disordered" evidence="1">
    <location>
        <begin position="1"/>
        <end position="81"/>
    </location>
</feature>
<feature type="compositionally biased region" description="Low complexity" evidence="1">
    <location>
        <begin position="118"/>
        <end position="127"/>
    </location>
</feature>
<name>A0ABV8CHL5_9GAMM</name>
<sequence length="221" mass="23343">MADEAESTSPAVEASAPEEAPAPEAAAPEAAAPEAAGPAAAQTPGPAKPAPAASKKEEPKEAPKKESVASGLAKKEKDDDLLMKWIKELLRMLIELYEAQEAAQKNMKGLEDAKEQQQEAQQEQQEQQQEEPEDILGDSFMQDLDNENDQTPEMAGPEQDNQDPAVEMSAPASSIKAESVNNPDFLQGVDAPASGAESSSPEKSNDLEETAENANSMAMGG</sequence>
<dbReference type="EMBL" id="JBHSAB010000029">
    <property type="protein sequence ID" value="MFC3909765.1"/>
    <property type="molecule type" value="Genomic_DNA"/>
</dbReference>
<organism evidence="2 3">
    <name type="scientific">Legionella dresdenensis</name>
    <dbReference type="NCBI Taxonomy" id="450200"/>
    <lineage>
        <taxon>Bacteria</taxon>
        <taxon>Pseudomonadati</taxon>
        <taxon>Pseudomonadota</taxon>
        <taxon>Gammaproteobacteria</taxon>
        <taxon>Legionellales</taxon>
        <taxon>Legionellaceae</taxon>
        <taxon>Legionella</taxon>
    </lineage>
</organism>
<evidence type="ECO:0000313" key="2">
    <source>
        <dbReference type="EMBL" id="MFC3909765.1"/>
    </source>
</evidence>
<protein>
    <recommendedName>
        <fullName evidence="4">Coiled-coil protein</fullName>
    </recommendedName>
</protein>